<evidence type="ECO:0000256" key="1">
    <source>
        <dbReference type="SAM" id="Phobius"/>
    </source>
</evidence>
<evidence type="ECO:0000313" key="3">
    <source>
        <dbReference type="Proteomes" id="UP000244803"/>
    </source>
</evidence>
<keyword evidence="1" id="KW-1133">Transmembrane helix</keyword>
<proteinExistence type="predicted"/>
<keyword evidence="1" id="KW-0812">Transmembrane</keyword>
<gene>
    <name evidence="2" type="ORF">MACJ_001370</name>
</gene>
<organism evidence="2 3">
    <name type="scientific">Theileria orientalis</name>
    <dbReference type="NCBI Taxonomy" id="68886"/>
    <lineage>
        <taxon>Eukaryota</taxon>
        <taxon>Sar</taxon>
        <taxon>Alveolata</taxon>
        <taxon>Apicomplexa</taxon>
        <taxon>Aconoidasida</taxon>
        <taxon>Piroplasmida</taxon>
        <taxon>Theileriidae</taxon>
        <taxon>Theileria</taxon>
    </lineage>
</organism>
<feature type="transmembrane region" description="Helical" evidence="1">
    <location>
        <begin position="30"/>
        <end position="55"/>
    </location>
</feature>
<accession>A0A976M8F7</accession>
<dbReference type="AlphaFoldDB" id="A0A976M8F7"/>
<protein>
    <submittedName>
        <fullName evidence="2">Uncharacterized protein</fullName>
    </submittedName>
</protein>
<sequence length="129" mass="15403">MEDYQRWRRRELNEKNKRRPEYRYFPNRTAFHTFGFTLATCLSVMGISSLLMVVLERAAEKNDQKKRYQERFVKTDMFRDNLSLVWGSLHRNDVEFQRRRLNLPAQPASSVMISDPEVKYPEPTGQATL</sequence>
<dbReference type="EMBL" id="CP056068">
    <property type="protein sequence ID" value="UKJ90437.1"/>
    <property type="molecule type" value="Genomic_DNA"/>
</dbReference>
<evidence type="ECO:0000313" key="2">
    <source>
        <dbReference type="EMBL" id="UKJ90437.1"/>
    </source>
</evidence>
<keyword evidence="1" id="KW-0472">Membrane</keyword>
<dbReference type="Proteomes" id="UP000244803">
    <property type="component" value="Chromosome 2"/>
</dbReference>
<dbReference type="OrthoDB" id="10289148at2759"/>
<name>A0A976M8F7_THEOR</name>
<reference evidence="2" key="1">
    <citation type="submission" date="2022-07" db="EMBL/GenBank/DDBJ databases">
        <title>Evaluation of T. orientalis genome assembly methods using nanopore sequencing and analysis of variation between genomes.</title>
        <authorList>
            <person name="Yam J."/>
            <person name="Micallef M.L."/>
            <person name="Liu M."/>
            <person name="Djordjevic S.P."/>
            <person name="Bogema D.R."/>
            <person name="Jenkins C."/>
        </authorList>
    </citation>
    <scope>NUCLEOTIDE SEQUENCE</scope>
    <source>
        <strain evidence="2">Fish Creek</strain>
    </source>
</reference>